<sequence>MAFDPSDLIFVFVGLVALIILVFGGCTCYRLATGKSMGQLKIVRDENGEVVAVKTTL</sequence>
<evidence type="ECO:0000313" key="2">
    <source>
        <dbReference type="EMBL" id="OAQ23286.1"/>
    </source>
</evidence>
<name>A0A197JFL2_9FUNG</name>
<keyword evidence="1" id="KW-0472">Membrane</keyword>
<accession>A0A197JFL2</accession>
<dbReference type="EMBL" id="KV442123">
    <property type="protein sequence ID" value="OAQ23286.1"/>
    <property type="molecule type" value="Genomic_DNA"/>
</dbReference>
<keyword evidence="1" id="KW-0812">Transmembrane</keyword>
<keyword evidence="1" id="KW-1133">Transmembrane helix</keyword>
<protein>
    <submittedName>
        <fullName evidence="2">Uncharacterized protein</fullName>
    </submittedName>
</protein>
<dbReference type="Proteomes" id="UP000078512">
    <property type="component" value="Unassembled WGS sequence"/>
</dbReference>
<reference evidence="2 3" key="1">
    <citation type="submission" date="2016-05" db="EMBL/GenBank/DDBJ databases">
        <title>Genome sequencing reveals origins of a unique bacterial endosymbiosis in the earliest lineages of terrestrial Fungi.</title>
        <authorList>
            <consortium name="DOE Joint Genome Institute"/>
            <person name="Uehling J."/>
            <person name="Gryganskyi A."/>
            <person name="Hameed K."/>
            <person name="Tschaplinski T."/>
            <person name="Misztal P."/>
            <person name="Wu S."/>
            <person name="Desiro A."/>
            <person name="Vande Pol N."/>
            <person name="Du Z.-Y."/>
            <person name="Zienkiewicz A."/>
            <person name="Zienkiewicz K."/>
            <person name="Morin E."/>
            <person name="Tisserant E."/>
            <person name="Splivallo R."/>
            <person name="Hainaut M."/>
            <person name="Henrissat B."/>
            <person name="Ohm R."/>
            <person name="Kuo A."/>
            <person name="Yan J."/>
            <person name="Lipzen A."/>
            <person name="Nolan M."/>
            <person name="Labutti K."/>
            <person name="Barry K."/>
            <person name="Goldstein A."/>
            <person name="Labbe J."/>
            <person name="Schadt C."/>
            <person name="Tuskan G."/>
            <person name="Grigoriev I."/>
            <person name="Martin F."/>
            <person name="Vilgalys R."/>
            <person name="Bonito G."/>
        </authorList>
    </citation>
    <scope>NUCLEOTIDE SEQUENCE [LARGE SCALE GENOMIC DNA]</scope>
    <source>
        <strain evidence="2 3">AG-77</strain>
    </source>
</reference>
<gene>
    <name evidence="2" type="ORF">K457DRAFT_142854</name>
</gene>
<proteinExistence type="predicted"/>
<evidence type="ECO:0000313" key="3">
    <source>
        <dbReference type="Proteomes" id="UP000078512"/>
    </source>
</evidence>
<dbReference type="AlphaFoldDB" id="A0A197JFL2"/>
<organism evidence="2 3">
    <name type="scientific">Linnemannia elongata AG-77</name>
    <dbReference type="NCBI Taxonomy" id="1314771"/>
    <lineage>
        <taxon>Eukaryota</taxon>
        <taxon>Fungi</taxon>
        <taxon>Fungi incertae sedis</taxon>
        <taxon>Mucoromycota</taxon>
        <taxon>Mortierellomycotina</taxon>
        <taxon>Mortierellomycetes</taxon>
        <taxon>Mortierellales</taxon>
        <taxon>Mortierellaceae</taxon>
        <taxon>Linnemannia</taxon>
    </lineage>
</organism>
<keyword evidence="3" id="KW-1185">Reference proteome</keyword>
<evidence type="ECO:0000256" key="1">
    <source>
        <dbReference type="SAM" id="Phobius"/>
    </source>
</evidence>
<feature type="transmembrane region" description="Helical" evidence="1">
    <location>
        <begin position="12"/>
        <end position="32"/>
    </location>
</feature>